<dbReference type="FunFam" id="3.30.565.10:FF:000006">
    <property type="entry name" value="Sensor histidine kinase WalK"/>
    <property type="match status" value="1"/>
</dbReference>
<name>A0A645IN20_9ZZZZ</name>
<evidence type="ECO:0000256" key="1">
    <source>
        <dbReference type="ARBA" id="ARBA00000085"/>
    </source>
</evidence>
<evidence type="ECO:0000313" key="8">
    <source>
        <dbReference type="EMBL" id="MPN52735.1"/>
    </source>
</evidence>
<keyword evidence="5 8" id="KW-0418">Kinase</keyword>
<dbReference type="InterPro" id="IPR036890">
    <property type="entry name" value="HATPase_C_sf"/>
</dbReference>
<dbReference type="EC" id="2.7.13.3" evidence="2"/>
<dbReference type="InterPro" id="IPR004358">
    <property type="entry name" value="Sig_transdc_His_kin-like_C"/>
</dbReference>
<dbReference type="InterPro" id="IPR050736">
    <property type="entry name" value="Sensor_HK_Regulatory"/>
</dbReference>
<dbReference type="SUPFAM" id="SSF55874">
    <property type="entry name" value="ATPase domain of HSP90 chaperone/DNA topoisomerase II/histidine kinase"/>
    <property type="match status" value="1"/>
</dbReference>
<protein>
    <recommendedName>
        <fullName evidence="2">histidine kinase</fullName>
        <ecNumber evidence="2">2.7.13.3</ecNumber>
    </recommendedName>
</protein>
<proteinExistence type="predicted"/>
<dbReference type="PANTHER" id="PTHR43711">
    <property type="entry name" value="TWO-COMPONENT HISTIDINE KINASE"/>
    <property type="match status" value="1"/>
</dbReference>
<dbReference type="AlphaFoldDB" id="A0A645IN20"/>
<dbReference type="PANTHER" id="PTHR43711:SF1">
    <property type="entry name" value="HISTIDINE KINASE 1"/>
    <property type="match status" value="1"/>
</dbReference>
<keyword evidence="4 8" id="KW-0808">Transferase</keyword>
<evidence type="ECO:0000259" key="7">
    <source>
        <dbReference type="PROSITE" id="PS50109"/>
    </source>
</evidence>
<gene>
    <name evidence="8" type="primary">resE_56</name>
    <name evidence="8" type="ORF">SDC9_200397</name>
</gene>
<dbReference type="InterPro" id="IPR005467">
    <property type="entry name" value="His_kinase_dom"/>
</dbReference>
<evidence type="ECO:0000256" key="3">
    <source>
        <dbReference type="ARBA" id="ARBA00022553"/>
    </source>
</evidence>
<dbReference type="SMART" id="SM00387">
    <property type="entry name" value="HATPase_c"/>
    <property type="match status" value="1"/>
</dbReference>
<dbReference type="CDD" id="cd16922">
    <property type="entry name" value="HATPase_EvgS-ArcB-TorS-like"/>
    <property type="match status" value="1"/>
</dbReference>
<evidence type="ECO:0000256" key="2">
    <source>
        <dbReference type="ARBA" id="ARBA00012438"/>
    </source>
</evidence>
<dbReference type="PROSITE" id="PS50109">
    <property type="entry name" value="HIS_KIN"/>
    <property type="match status" value="1"/>
</dbReference>
<dbReference type="EMBL" id="VSSQ01119115">
    <property type="protein sequence ID" value="MPN52735.1"/>
    <property type="molecule type" value="Genomic_DNA"/>
</dbReference>
<reference evidence="8" key="1">
    <citation type="submission" date="2019-08" db="EMBL/GenBank/DDBJ databases">
        <authorList>
            <person name="Kucharzyk K."/>
            <person name="Murdoch R.W."/>
            <person name="Higgins S."/>
            <person name="Loffler F."/>
        </authorList>
    </citation>
    <scope>NUCLEOTIDE SEQUENCE</scope>
</reference>
<feature type="domain" description="Histidine kinase" evidence="7">
    <location>
        <begin position="1"/>
        <end position="166"/>
    </location>
</feature>
<comment type="caution">
    <text evidence="8">The sequence shown here is derived from an EMBL/GenBank/DDBJ whole genome shotgun (WGS) entry which is preliminary data.</text>
</comment>
<dbReference type="Pfam" id="PF02518">
    <property type="entry name" value="HATPase_c"/>
    <property type="match status" value="1"/>
</dbReference>
<comment type="catalytic activity">
    <reaction evidence="1">
        <text>ATP + protein L-histidine = ADP + protein N-phospho-L-histidine.</text>
        <dbReference type="EC" id="2.7.13.3"/>
    </reaction>
</comment>
<dbReference type="GO" id="GO:0000160">
    <property type="term" value="P:phosphorelay signal transduction system"/>
    <property type="evidence" value="ECO:0007669"/>
    <property type="project" value="UniProtKB-KW"/>
</dbReference>
<dbReference type="InterPro" id="IPR003594">
    <property type="entry name" value="HATPase_dom"/>
</dbReference>
<organism evidence="8">
    <name type="scientific">bioreactor metagenome</name>
    <dbReference type="NCBI Taxonomy" id="1076179"/>
    <lineage>
        <taxon>unclassified sequences</taxon>
        <taxon>metagenomes</taxon>
        <taxon>ecological metagenomes</taxon>
    </lineage>
</organism>
<evidence type="ECO:0000256" key="4">
    <source>
        <dbReference type="ARBA" id="ARBA00022679"/>
    </source>
</evidence>
<evidence type="ECO:0000256" key="5">
    <source>
        <dbReference type="ARBA" id="ARBA00022777"/>
    </source>
</evidence>
<dbReference type="GO" id="GO:0004673">
    <property type="term" value="F:protein histidine kinase activity"/>
    <property type="evidence" value="ECO:0007669"/>
    <property type="project" value="UniProtKB-EC"/>
</dbReference>
<accession>A0A645IN20</accession>
<keyword evidence="3" id="KW-0597">Phosphoprotein</keyword>
<keyword evidence="6" id="KW-0902">Two-component regulatory system</keyword>
<dbReference type="PRINTS" id="PR00344">
    <property type="entry name" value="BCTRLSENSOR"/>
</dbReference>
<sequence>MLRLASLEADTIKFEPRSYRVDKQIRHIILSCEPQWFDKNINMDIALEEVEIKADEDMMSQVFINLINNSIKFTPEGGSIKINLHSQDNIIEFEISDTGIGIAEEDQSQIFQRFFKGDKSRSPLIKGNGLGLSIVKKIVDMHQGTIQVESKLGRGTTFILTLPKTL</sequence>
<evidence type="ECO:0000256" key="6">
    <source>
        <dbReference type="ARBA" id="ARBA00023012"/>
    </source>
</evidence>
<dbReference type="Gene3D" id="3.30.565.10">
    <property type="entry name" value="Histidine kinase-like ATPase, C-terminal domain"/>
    <property type="match status" value="1"/>
</dbReference>